<evidence type="ECO:0000256" key="8">
    <source>
        <dbReference type="SAM" id="Phobius"/>
    </source>
</evidence>
<evidence type="ECO:0000256" key="2">
    <source>
        <dbReference type="ARBA" id="ARBA00005811"/>
    </source>
</evidence>
<sequence>MKIGKDLQGEINIIPLVDVVLVILIIFMITAPLMTSGIEVELPKTKDFPIAQKEVQPIKITITKEGKIKLYGQEISLEVLSRWAEEAKQRELAKEIQIEADKDCPYGIVAKVLSELKKAGFSELGLLTQSEH</sequence>
<keyword evidence="3" id="KW-1003">Cell membrane</keyword>
<evidence type="ECO:0000313" key="9">
    <source>
        <dbReference type="EMBL" id="AIH04052.1"/>
    </source>
</evidence>
<reference evidence="9 10" key="1">
    <citation type="journal article" date="2015" name="Genome Announc.">
        <title>Genome Sequence of a Sulfate-Reducing Thermophilic Bacterium, Thermodesulfobacterium commune DSM 2178T (Phylum Thermodesulfobacteria).</title>
        <authorList>
            <person name="Bhatnagar S."/>
            <person name="Badger J.H."/>
            <person name="Madupu R."/>
            <person name="Khouri H.M."/>
            <person name="O'Connor E.M."/>
            <person name="Robb F.T."/>
            <person name="Ward N.L."/>
            <person name="Eisen J.A."/>
        </authorList>
    </citation>
    <scope>NUCLEOTIDE SEQUENCE [LARGE SCALE GENOMIC DNA]</scope>
    <source>
        <strain evidence="9 10">DSM 2178</strain>
    </source>
</reference>
<evidence type="ECO:0000256" key="7">
    <source>
        <dbReference type="RuleBase" id="RU003879"/>
    </source>
</evidence>
<dbReference type="STRING" id="289377.HL41_04300"/>
<dbReference type="RefSeq" id="WP_038060988.1">
    <property type="nucleotide sequence ID" value="NZ_CP008796.1"/>
</dbReference>
<keyword evidence="5 8" id="KW-1133">Transmembrane helix</keyword>
<keyword evidence="7" id="KW-0813">Transport</keyword>
<gene>
    <name evidence="9" type="ORF">HL41_04300</name>
</gene>
<dbReference type="AlphaFoldDB" id="A0A075WZF7"/>
<keyword evidence="10" id="KW-1185">Reference proteome</keyword>
<organism evidence="9 10">
    <name type="scientific">Thermodesulfobacterium commune DSM 2178</name>
    <dbReference type="NCBI Taxonomy" id="289377"/>
    <lineage>
        <taxon>Bacteria</taxon>
        <taxon>Pseudomonadati</taxon>
        <taxon>Thermodesulfobacteriota</taxon>
        <taxon>Thermodesulfobacteria</taxon>
        <taxon>Thermodesulfobacteriales</taxon>
        <taxon>Thermodesulfobacteriaceae</taxon>
        <taxon>Thermodesulfobacterium</taxon>
    </lineage>
</organism>
<dbReference type="eggNOG" id="COG0848">
    <property type="taxonomic scope" value="Bacteria"/>
</dbReference>
<evidence type="ECO:0000256" key="5">
    <source>
        <dbReference type="ARBA" id="ARBA00022989"/>
    </source>
</evidence>
<keyword evidence="6 8" id="KW-0472">Membrane</keyword>
<evidence type="ECO:0000256" key="4">
    <source>
        <dbReference type="ARBA" id="ARBA00022692"/>
    </source>
</evidence>
<accession>A0A075WZF7</accession>
<evidence type="ECO:0000256" key="3">
    <source>
        <dbReference type="ARBA" id="ARBA00022475"/>
    </source>
</evidence>
<dbReference type="EMBL" id="CP008796">
    <property type="protein sequence ID" value="AIH04052.1"/>
    <property type="molecule type" value="Genomic_DNA"/>
</dbReference>
<proteinExistence type="inferred from homology"/>
<dbReference type="GO" id="GO:0015031">
    <property type="term" value="P:protein transport"/>
    <property type="evidence" value="ECO:0007669"/>
    <property type="project" value="UniProtKB-KW"/>
</dbReference>
<dbReference type="PANTHER" id="PTHR30558:SF7">
    <property type="entry name" value="TOL-PAL SYSTEM PROTEIN TOLR"/>
    <property type="match status" value="1"/>
</dbReference>
<dbReference type="GO" id="GO:0005886">
    <property type="term" value="C:plasma membrane"/>
    <property type="evidence" value="ECO:0007669"/>
    <property type="project" value="UniProtKB-SubCell"/>
</dbReference>
<dbReference type="Gene3D" id="3.30.420.270">
    <property type="match status" value="1"/>
</dbReference>
<name>A0A075WZF7_9BACT</name>
<dbReference type="GO" id="GO:0022857">
    <property type="term" value="F:transmembrane transporter activity"/>
    <property type="evidence" value="ECO:0007669"/>
    <property type="project" value="InterPro"/>
</dbReference>
<dbReference type="Pfam" id="PF02472">
    <property type="entry name" value="ExbD"/>
    <property type="match status" value="1"/>
</dbReference>
<feature type="transmembrane region" description="Helical" evidence="8">
    <location>
        <begin position="12"/>
        <end position="34"/>
    </location>
</feature>
<comment type="subcellular location">
    <subcellularLocation>
        <location evidence="1">Cell membrane</location>
        <topology evidence="1">Single-pass membrane protein</topology>
    </subcellularLocation>
    <subcellularLocation>
        <location evidence="7">Cell membrane</location>
        <topology evidence="7">Single-pass type II membrane protein</topology>
    </subcellularLocation>
</comment>
<dbReference type="KEGG" id="tcm:HL41_04300"/>
<evidence type="ECO:0000256" key="6">
    <source>
        <dbReference type="ARBA" id="ARBA00023136"/>
    </source>
</evidence>
<evidence type="ECO:0000313" key="10">
    <source>
        <dbReference type="Proteomes" id="UP000028481"/>
    </source>
</evidence>
<keyword evidence="7" id="KW-0653">Protein transport</keyword>
<keyword evidence="4 7" id="KW-0812">Transmembrane</keyword>
<comment type="similarity">
    <text evidence="2 7">Belongs to the ExbD/TolR family.</text>
</comment>
<dbReference type="HOGENOM" id="CLU_085305_1_3_0"/>
<dbReference type="InterPro" id="IPR003400">
    <property type="entry name" value="ExbD"/>
</dbReference>
<dbReference type="PANTHER" id="PTHR30558">
    <property type="entry name" value="EXBD MEMBRANE COMPONENT OF PMF-DRIVEN MACROMOLECULE IMPORT SYSTEM"/>
    <property type="match status" value="1"/>
</dbReference>
<protein>
    <submittedName>
        <fullName evidence="9">Biopolymer transporter TolR</fullName>
    </submittedName>
</protein>
<dbReference type="OrthoDB" id="9798629at2"/>
<evidence type="ECO:0000256" key="1">
    <source>
        <dbReference type="ARBA" id="ARBA00004162"/>
    </source>
</evidence>
<dbReference type="PaxDb" id="289377-HL41_04300"/>
<dbReference type="Proteomes" id="UP000028481">
    <property type="component" value="Chromosome"/>
</dbReference>